<gene>
    <name evidence="2" type="primary">CCDC163</name>
</gene>
<name>A0AC55D8J5_ECHTE</name>
<dbReference type="Proteomes" id="UP000694863">
    <property type="component" value="Unplaced"/>
</dbReference>
<proteinExistence type="predicted"/>
<dbReference type="RefSeq" id="XP_045148070.1">
    <property type="nucleotide sequence ID" value="XM_045292135.1"/>
</dbReference>
<sequence>MNRSLTWSEQLDATDGNMAGIKQRLYPLGGSATDWPWTCPLLTPSAGDLAGAWTSPYFHPQSGVQHQQPWPLETLPTAPEGPSWAETHKPSSLWDEVTILRSQFRSQAQVIEGLKQAVQGILEDREQKYQICALKASLKLLHGGQEKRFLLLEQSLETHRRELQDLRRKIQELAQAQDLAQMQPGSARFSATSCLHQEFQNERLLLWEESEALREELKLLRDQLSQHKELLLKHD</sequence>
<protein>
    <submittedName>
        <fullName evidence="2">Transmembrane protein CCDC163</fullName>
    </submittedName>
</protein>
<keyword evidence="2" id="KW-0812">Transmembrane</keyword>
<reference evidence="2" key="1">
    <citation type="submission" date="2025-08" db="UniProtKB">
        <authorList>
            <consortium name="RefSeq"/>
        </authorList>
    </citation>
    <scope>IDENTIFICATION</scope>
</reference>
<organism evidence="1 2">
    <name type="scientific">Echinops telfairi</name>
    <name type="common">Lesser hedgehog tenrec</name>
    <dbReference type="NCBI Taxonomy" id="9371"/>
    <lineage>
        <taxon>Eukaryota</taxon>
        <taxon>Metazoa</taxon>
        <taxon>Chordata</taxon>
        <taxon>Craniata</taxon>
        <taxon>Vertebrata</taxon>
        <taxon>Euteleostomi</taxon>
        <taxon>Mammalia</taxon>
        <taxon>Eutheria</taxon>
        <taxon>Afrotheria</taxon>
        <taxon>Tenrecidae</taxon>
        <taxon>Tenrecinae</taxon>
        <taxon>Echinops</taxon>
    </lineage>
</organism>
<keyword evidence="1" id="KW-1185">Reference proteome</keyword>
<evidence type="ECO:0000313" key="1">
    <source>
        <dbReference type="Proteomes" id="UP000694863"/>
    </source>
</evidence>
<accession>A0AC55D8J5</accession>
<keyword evidence="2" id="KW-0472">Membrane</keyword>
<evidence type="ECO:0000313" key="2">
    <source>
        <dbReference type="RefSeq" id="XP_045148070.1"/>
    </source>
</evidence>